<dbReference type="HOGENOM" id="CLU_045422_0_0_1"/>
<feature type="region of interest" description="Disordered" evidence="1">
    <location>
        <begin position="1"/>
        <end position="32"/>
    </location>
</feature>
<evidence type="ECO:0000313" key="3">
    <source>
        <dbReference type="Proteomes" id="UP000054538"/>
    </source>
</evidence>
<feature type="region of interest" description="Disordered" evidence="1">
    <location>
        <begin position="286"/>
        <end position="319"/>
    </location>
</feature>
<dbReference type="OrthoDB" id="3066311at2759"/>
<keyword evidence="3" id="KW-1185">Reference proteome</keyword>
<feature type="compositionally biased region" description="Low complexity" evidence="1">
    <location>
        <begin position="334"/>
        <end position="343"/>
    </location>
</feature>
<feature type="compositionally biased region" description="Polar residues" evidence="1">
    <location>
        <begin position="307"/>
        <end position="316"/>
    </location>
</feature>
<protein>
    <submittedName>
        <fullName evidence="2">Uncharacterized protein</fullName>
    </submittedName>
</protein>
<feature type="region of interest" description="Disordered" evidence="1">
    <location>
        <begin position="334"/>
        <end position="370"/>
    </location>
</feature>
<dbReference type="Proteomes" id="UP000054538">
    <property type="component" value="Unassembled WGS sequence"/>
</dbReference>
<dbReference type="InParanoid" id="A0A0D0D7L8"/>
<dbReference type="EMBL" id="KN826204">
    <property type="protein sequence ID" value="KIK79716.1"/>
    <property type="molecule type" value="Genomic_DNA"/>
</dbReference>
<evidence type="ECO:0000313" key="2">
    <source>
        <dbReference type="EMBL" id="KIK79716.1"/>
    </source>
</evidence>
<gene>
    <name evidence="2" type="ORF">PAXRUDRAFT_160528</name>
</gene>
<reference evidence="2 3" key="1">
    <citation type="submission" date="2014-04" db="EMBL/GenBank/DDBJ databases">
        <authorList>
            <consortium name="DOE Joint Genome Institute"/>
            <person name="Kuo A."/>
            <person name="Kohler A."/>
            <person name="Jargeat P."/>
            <person name="Nagy L.G."/>
            <person name="Floudas D."/>
            <person name="Copeland A."/>
            <person name="Barry K.W."/>
            <person name="Cichocki N."/>
            <person name="Veneault-Fourrey C."/>
            <person name="LaButti K."/>
            <person name="Lindquist E.A."/>
            <person name="Lipzen A."/>
            <person name="Lundell T."/>
            <person name="Morin E."/>
            <person name="Murat C."/>
            <person name="Sun H."/>
            <person name="Tunlid A."/>
            <person name="Henrissat B."/>
            <person name="Grigoriev I.V."/>
            <person name="Hibbett D.S."/>
            <person name="Martin F."/>
            <person name="Nordberg H.P."/>
            <person name="Cantor M.N."/>
            <person name="Hua S.X."/>
        </authorList>
    </citation>
    <scope>NUCLEOTIDE SEQUENCE [LARGE SCALE GENOMIC DNA]</scope>
    <source>
        <strain evidence="2 3">Ve08.2h10</strain>
    </source>
</reference>
<dbReference type="AlphaFoldDB" id="A0A0D0D7L8"/>
<organism evidence="2 3">
    <name type="scientific">Paxillus rubicundulus Ve08.2h10</name>
    <dbReference type="NCBI Taxonomy" id="930991"/>
    <lineage>
        <taxon>Eukaryota</taxon>
        <taxon>Fungi</taxon>
        <taxon>Dikarya</taxon>
        <taxon>Basidiomycota</taxon>
        <taxon>Agaricomycotina</taxon>
        <taxon>Agaricomycetes</taxon>
        <taxon>Agaricomycetidae</taxon>
        <taxon>Boletales</taxon>
        <taxon>Paxilineae</taxon>
        <taxon>Paxillaceae</taxon>
        <taxon>Paxillus</taxon>
    </lineage>
</organism>
<feature type="compositionally biased region" description="Polar residues" evidence="1">
    <location>
        <begin position="8"/>
        <end position="17"/>
    </location>
</feature>
<reference evidence="3" key="2">
    <citation type="submission" date="2015-01" db="EMBL/GenBank/DDBJ databases">
        <title>Evolutionary Origins and Diversification of the Mycorrhizal Mutualists.</title>
        <authorList>
            <consortium name="DOE Joint Genome Institute"/>
            <consortium name="Mycorrhizal Genomics Consortium"/>
            <person name="Kohler A."/>
            <person name="Kuo A."/>
            <person name="Nagy L.G."/>
            <person name="Floudas D."/>
            <person name="Copeland A."/>
            <person name="Barry K.W."/>
            <person name="Cichocki N."/>
            <person name="Veneault-Fourrey C."/>
            <person name="LaButti K."/>
            <person name="Lindquist E.A."/>
            <person name="Lipzen A."/>
            <person name="Lundell T."/>
            <person name="Morin E."/>
            <person name="Murat C."/>
            <person name="Riley R."/>
            <person name="Ohm R."/>
            <person name="Sun H."/>
            <person name="Tunlid A."/>
            <person name="Henrissat B."/>
            <person name="Grigoriev I.V."/>
            <person name="Hibbett D.S."/>
            <person name="Martin F."/>
        </authorList>
    </citation>
    <scope>NUCLEOTIDE SEQUENCE [LARGE SCALE GENOMIC DNA]</scope>
    <source>
        <strain evidence="3">Ve08.2h10</strain>
    </source>
</reference>
<accession>A0A0D0D7L8</accession>
<proteinExistence type="predicted"/>
<name>A0A0D0D7L8_9AGAM</name>
<sequence length="460" mass="51300">MAPPMITNRITQMSRSPTALPVPSPSPRMPHVFVIPPEEEQQDNPPWCCFDADEQPDYNGDFPSNPDIHFLDVPYLLQQHQPDPVVPLFRRDSVDEPSPKVVMPKKLEKKQRPEIIRIIEHKSVLSGIPRDVREDSDVVEVVKVKRSKEALTEPEVTTKIKRSKTFKARATKALQSIKNVGRSSRKTHVKELWTSSESMPGIFKGVQQQIRLQQEEMEYHQPMTCVNKEPLSRCNSRSLSQIFQSAKPSRSESPFITRVPSPVPPVEPPHILPSVTSSSLAYLKGGDTTPSVNEALAPAANDETLGRPTSPSPSMKKNNRRFSVRELHKLFSFSLSSPDDPSPTSATVPFPPPRHISAPSTSTSTMSSDYPDVPLSTSSTLIGQNKSLPRPGTIRQWTQTTTFLLPSVPAISALKCGSTRFTLILYLLIRRALIFRWIGTFCGDPPCNESKRAPCITCMI</sequence>
<evidence type="ECO:0000256" key="1">
    <source>
        <dbReference type="SAM" id="MobiDB-lite"/>
    </source>
</evidence>